<dbReference type="InterPro" id="IPR031107">
    <property type="entry name" value="Small_HSP"/>
</dbReference>
<dbReference type="SUPFAM" id="SSF49764">
    <property type="entry name" value="HSP20-like chaperones"/>
    <property type="match status" value="1"/>
</dbReference>
<evidence type="ECO:0000256" key="3">
    <source>
        <dbReference type="RuleBase" id="RU003616"/>
    </source>
</evidence>
<evidence type="ECO:0000259" key="5">
    <source>
        <dbReference type="PROSITE" id="PS01031"/>
    </source>
</evidence>
<feature type="compositionally biased region" description="Low complexity" evidence="4">
    <location>
        <begin position="80"/>
        <end position="97"/>
    </location>
</feature>
<feature type="compositionally biased region" description="Basic and acidic residues" evidence="4">
    <location>
        <begin position="19"/>
        <end position="28"/>
    </location>
</feature>
<evidence type="ECO:0000256" key="2">
    <source>
        <dbReference type="PROSITE-ProRule" id="PRU00285"/>
    </source>
</evidence>
<dbReference type="Gene3D" id="2.60.40.790">
    <property type="match status" value="1"/>
</dbReference>
<feature type="region of interest" description="Disordered" evidence="4">
    <location>
        <begin position="80"/>
        <end position="143"/>
    </location>
</feature>
<feature type="non-terminal residue" evidence="6">
    <location>
        <position position="1"/>
    </location>
</feature>
<name>A0A7C8I7N9_9PLEO</name>
<dbReference type="InterPro" id="IPR008978">
    <property type="entry name" value="HSP20-like_chaperone"/>
</dbReference>
<dbReference type="CDD" id="cd06464">
    <property type="entry name" value="ACD_sHsps-like"/>
    <property type="match status" value="1"/>
</dbReference>
<reference evidence="6 7" key="1">
    <citation type="submission" date="2020-01" db="EMBL/GenBank/DDBJ databases">
        <authorList>
            <consortium name="DOE Joint Genome Institute"/>
            <person name="Haridas S."/>
            <person name="Albert R."/>
            <person name="Binder M."/>
            <person name="Bloem J."/>
            <person name="Labutti K."/>
            <person name="Salamov A."/>
            <person name="Andreopoulos B."/>
            <person name="Baker S.E."/>
            <person name="Barry K."/>
            <person name="Bills G."/>
            <person name="Bluhm B.H."/>
            <person name="Cannon C."/>
            <person name="Castanera R."/>
            <person name="Culley D.E."/>
            <person name="Daum C."/>
            <person name="Ezra D."/>
            <person name="Gonzalez J.B."/>
            <person name="Henrissat B."/>
            <person name="Kuo A."/>
            <person name="Liang C."/>
            <person name="Lipzen A."/>
            <person name="Lutzoni F."/>
            <person name="Magnuson J."/>
            <person name="Mondo S."/>
            <person name="Nolan M."/>
            <person name="Ohm R."/>
            <person name="Pangilinan J."/>
            <person name="Park H.-J.H."/>
            <person name="Ramirez L."/>
            <person name="Alfaro M."/>
            <person name="Sun H."/>
            <person name="Tritt A."/>
            <person name="Yoshinaga Y."/>
            <person name="Zwiers L.-H.L."/>
            <person name="Turgeon B.G."/>
            <person name="Goodwin S.B."/>
            <person name="Spatafora J.W."/>
            <person name="Crous P.W."/>
            <person name="Grigoriev I.V."/>
        </authorList>
    </citation>
    <scope>NUCLEOTIDE SEQUENCE [LARGE SCALE GENOMIC DNA]</scope>
    <source>
        <strain evidence="6 7">CBS 611.86</strain>
    </source>
</reference>
<proteinExistence type="inferred from homology"/>
<dbReference type="InterPro" id="IPR002068">
    <property type="entry name" value="A-crystallin/Hsp20_dom"/>
</dbReference>
<evidence type="ECO:0000313" key="6">
    <source>
        <dbReference type="EMBL" id="KAF2872729.1"/>
    </source>
</evidence>
<gene>
    <name evidence="6" type="ORF">BDV95DRAFT_476928</name>
</gene>
<sequence length="192" mass="21764">PSFIPFLSQVDNLLSELDREASRQEAQRQRQQRKRAFRARFDVNENKEAYQIDGEVPGFEQEHISIEVTDEHTLKVAGNTEQQTEAAPAADAQTTTAEVEDKMDGPKEPKGKEPVTETAVQKQPQPEVPAQQSPQPENREWLSERVHGSFERTFRFPERIDATNVRASLKNGVLNVVVPKAQAPEVRRIVIQ</sequence>
<dbReference type="PANTHER" id="PTHR11527">
    <property type="entry name" value="HEAT-SHOCK PROTEIN 20 FAMILY MEMBER"/>
    <property type="match status" value="1"/>
</dbReference>
<evidence type="ECO:0000256" key="1">
    <source>
        <dbReference type="ARBA" id="ARBA00023016"/>
    </source>
</evidence>
<protein>
    <submittedName>
        <fullName evidence="6">HSP20-like chaperone</fullName>
    </submittedName>
</protein>
<feature type="domain" description="SHSP" evidence="5">
    <location>
        <begin position="32"/>
        <end position="192"/>
    </location>
</feature>
<dbReference type="PROSITE" id="PS01031">
    <property type="entry name" value="SHSP"/>
    <property type="match status" value="1"/>
</dbReference>
<keyword evidence="1" id="KW-0346">Stress response</keyword>
<feature type="non-terminal residue" evidence="6">
    <location>
        <position position="192"/>
    </location>
</feature>
<comment type="caution">
    <text evidence="6">The sequence shown here is derived from an EMBL/GenBank/DDBJ whole genome shotgun (WGS) entry which is preliminary data.</text>
</comment>
<feature type="compositionally biased region" description="Basic and acidic residues" evidence="4">
    <location>
        <begin position="99"/>
        <end position="115"/>
    </location>
</feature>
<feature type="region of interest" description="Disordered" evidence="4">
    <location>
        <begin position="19"/>
        <end position="39"/>
    </location>
</feature>
<dbReference type="AlphaFoldDB" id="A0A7C8I7N9"/>
<dbReference type="Pfam" id="PF00011">
    <property type="entry name" value="HSP20"/>
    <property type="match status" value="2"/>
</dbReference>
<evidence type="ECO:0000256" key="4">
    <source>
        <dbReference type="SAM" id="MobiDB-lite"/>
    </source>
</evidence>
<comment type="similarity">
    <text evidence="2 3">Belongs to the small heat shock protein (HSP20) family.</text>
</comment>
<feature type="compositionally biased region" description="Polar residues" evidence="4">
    <location>
        <begin position="118"/>
        <end position="136"/>
    </location>
</feature>
<dbReference type="EMBL" id="JAADJZ010000009">
    <property type="protein sequence ID" value="KAF2872729.1"/>
    <property type="molecule type" value="Genomic_DNA"/>
</dbReference>
<organism evidence="6 7">
    <name type="scientific">Massariosphaeria phaeospora</name>
    <dbReference type="NCBI Taxonomy" id="100035"/>
    <lineage>
        <taxon>Eukaryota</taxon>
        <taxon>Fungi</taxon>
        <taxon>Dikarya</taxon>
        <taxon>Ascomycota</taxon>
        <taxon>Pezizomycotina</taxon>
        <taxon>Dothideomycetes</taxon>
        <taxon>Pleosporomycetidae</taxon>
        <taxon>Pleosporales</taxon>
        <taxon>Pleosporales incertae sedis</taxon>
        <taxon>Massariosphaeria</taxon>
    </lineage>
</organism>
<keyword evidence="7" id="KW-1185">Reference proteome</keyword>
<evidence type="ECO:0000313" key="7">
    <source>
        <dbReference type="Proteomes" id="UP000481861"/>
    </source>
</evidence>
<accession>A0A7C8I7N9</accession>
<dbReference type="OrthoDB" id="1431247at2759"/>
<dbReference type="Proteomes" id="UP000481861">
    <property type="component" value="Unassembled WGS sequence"/>
</dbReference>